<keyword evidence="1" id="KW-0732">Signal</keyword>
<protein>
    <submittedName>
        <fullName evidence="2">Venom protein</fullName>
    </submittedName>
</protein>
<feature type="signal peptide" evidence="1">
    <location>
        <begin position="1"/>
        <end position="19"/>
    </location>
</feature>
<organism evidence="2">
    <name type="scientific">Hemiscolopendra marginata</name>
    <dbReference type="NCBI Taxonomy" id="943146"/>
    <lineage>
        <taxon>Eukaryota</taxon>
        <taxon>Metazoa</taxon>
        <taxon>Ecdysozoa</taxon>
        <taxon>Arthropoda</taxon>
        <taxon>Myriapoda</taxon>
        <taxon>Chilopoda</taxon>
        <taxon>Pleurostigmophora</taxon>
        <taxon>Scolopendromorpha</taxon>
        <taxon>Scolopendridae</taxon>
        <taxon>Hemiscolopendra</taxon>
    </lineage>
</organism>
<reference evidence="2" key="1">
    <citation type="submission" date="2018-11" db="EMBL/GenBank/DDBJ databases">
        <title>Venom-gland transcriptomics and venom proteomics of the Florida green centipede (Hemiscolopendra marginata) reveal sex-based variation in a centipede venom.</title>
        <authorList>
            <person name="Nystrom G.S."/>
            <person name="Ward M.J."/>
            <person name="Ellsworth S.A."/>
            <person name="Rokyta D.R."/>
        </authorList>
    </citation>
    <scope>NUCLEOTIDE SEQUENCE</scope>
    <source>
        <tissue evidence="2">Venom gland</tissue>
    </source>
</reference>
<accession>A0A646QGT0</accession>
<evidence type="ECO:0000256" key="1">
    <source>
        <dbReference type="SAM" id="SignalP"/>
    </source>
</evidence>
<evidence type="ECO:0000313" key="2">
    <source>
        <dbReference type="EMBL" id="MUP40934.1"/>
    </source>
</evidence>
<dbReference type="AlphaFoldDB" id="A0A646QGT0"/>
<sequence length="184" mass="20708">MSPLILAAILALCVIRSQPSYVSSNQGSCPDVQTDSVAGVEGRWYMMYANVRIPTVKCTYGDILNIGNGTFLSKVVVDLYNGTSLNITSTIKKDSDGKYYDTYVNSEGKVRHDLTMMKIEDDYLLSWLCIHYEHGRIFEHASIHSKTLEKRDNSNDIVLKFDKILKERNSAAGQFYEVDDCSAK</sequence>
<dbReference type="EMBL" id="GHBY01000757">
    <property type="protein sequence ID" value="MUP40934.1"/>
    <property type="molecule type" value="Transcribed_RNA"/>
</dbReference>
<feature type="chain" id="PRO_5024881058" evidence="1">
    <location>
        <begin position="20"/>
        <end position="184"/>
    </location>
</feature>
<name>A0A646QGT0_9MYRI</name>
<proteinExistence type="predicted"/>
<dbReference type="SUPFAM" id="SSF50814">
    <property type="entry name" value="Lipocalins"/>
    <property type="match status" value="1"/>
</dbReference>
<dbReference type="InterPro" id="IPR012674">
    <property type="entry name" value="Calycin"/>
</dbReference>